<name>A0AA88WDU8_9ASTE</name>
<protein>
    <submittedName>
        <fullName evidence="1">Uncharacterized protein</fullName>
    </submittedName>
</protein>
<dbReference type="InterPro" id="IPR027417">
    <property type="entry name" value="P-loop_NTPase"/>
</dbReference>
<keyword evidence="2" id="KW-1185">Reference proteome</keyword>
<reference evidence="1" key="1">
    <citation type="submission" date="2022-12" db="EMBL/GenBank/DDBJ databases">
        <title>Draft genome assemblies for two species of Escallonia (Escalloniales).</title>
        <authorList>
            <person name="Chanderbali A."/>
            <person name="Dervinis C."/>
            <person name="Anghel I."/>
            <person name="Soltis D."/>
            <person name="Soltis P."/>
            <person name="Zapata F."/>
        </authorList>
    </citation>
    <scope>NUCLEOTIDE SEQUENCE</scope>
    <source>
        <strain evidence="1">UCBG64.0493</strain>
        <tissue evidence="1">Leaf</tissue>
    </source>
</reference>
<evidence type="ECO:0000313" key="1">
    <source>
        <dbReference type="EMBL" id="KAK3020915.1"/>
    </source>
</evidence>
<dbReference type="AlphaFoldDB" id="A0AA88WDU8"/>
<dbReference type="EMBL" id="JAVXUP010000789">
    <property type="protein sequence ID" value="KAK3020915.1"/>
    <property type="molecule type" value="Genomic_DNA"/>
</dbReference>
<organism evidence="1 2">
    <name type="scientific">Escallonia herrerae</name>
    <dbReference type="NCBI Taxonomy" id="1293975"/>
    <lineage>
        <taxon>Eukaryota</taxon>
        <taxon>Viridiplantae</taxon>
        <taxon>Streptophyta</taxon>
        <taxon>Embryophyta</taxon>
        <taxon>Tracheophyta</taxon>
        <taxon>Spermatophyta</taxon>
        <taxon>Magnoliopsida</taxon>
        <taxon>eudicotyledons</taxon>
        <taxon>Gunneridae</taxon>
        <taxon>Pentapetalae</taxon>
        <taxon>asterids</taxon>
        <taxon>campanulids</taxon>
        <taxon>Escalloniales</taxon>
        <taxon>Escalloniaceae</taxon>
        <taxon>Escallonia</taxon>
    </lineage>
</organism>
<accession>A0AA88WDU8</accession>
<evidence type="ECO:0000313" key="2">
    <source>
        <dbReference type="Proteomes" id="UP001188597"/>
    </source>
</evidence>
<comment type="caution">
    <text evidence="1">The sequence shown here is derived from an EMBL/GenBank/DDBJ whole genome shotgun (WGS) entry which is preliminary data.</text>
</comment>
<dbReference type="PANTHER" id="PTHR24222">
    <property type="entry name" value="ABC TRANSPORTER B FAMILY"/>
    <property type="match status" value="1"/>
</dbReference>
<sequence length="155" mass="16876">MAGDTVLIQDAMDEKSRNSLVTTIDNVSLEGLQQFACVGGDPIPNASLNSEETVSSNDLRNYTTTTLDTESERVVQDAMDAEMVERRCIVLARLLSTIKGADIIAVLKNGVIAEKGKHDLLMRKTDGAYASLIAIRTSSSKWRESSNMKKLLLNG</sequence>
<dbReference type="GO" id="GO:0042626">
    <property type="term" value="F:ATPase-coupled transmembrane transporter activity"/>
    <property type="evidence" value="ECO:0007669"/>
    <property type="project" value="TreeGrafter"/>
</dbReference>
<dbReference type="Gene3D" id="3.40.50.300">
    <property type="entry name" value="P-loop containing nucleotide triphosphate hydrolases"/>
    <property type="match status" value="1"/>
</dbReference>
<gene>
    <name evidence="1" type="ORF">RJ639_045898</name>
</gene>
<dbReference type="InterPro" id="IPR039421">
    <property type="entry name" value="Type_1_exporter"/>
</dbReference>
<dbReference type="SUPFAM" id="SSF52540">
    <property type="entry name" value="P-loop containing nucleoside triphosphate hydrolases"/>
    <property type="match status" value="1"/>
</dbReference>
<dbReference type="Proteomes" id="UP001188597">
    <property type="component" value="Unassembled WGS sequence"/>
</dbReference>
<dbReference type="GO" id="GO:0005886">
    <property type="term" value="C:plasma membrane"/>
    <property type="evidence" value="ECO:0007669"/>
    <property type="project" value="TreeGrafter"/>
</dbReference>
<proteinExistence type="predicted"/>
<dbReference type="PANTHER" id="PTHR24222:SF50">
    <property type="entry name" value="ABC TRANSPORTER B FAMILY MEMBER 9-LIKE ISOFORM X2"/>
    <property type="match status" value="1"/>
</dbReference>